<reference evidence="5" key="1">
    <citation type="submission" date="2009-04" db="EMBL/GenBank/DDBJ databases">
        <title>Novel enterobacterial integrative and conjugative elements (ICEs), including a mobilisable relateive of SPI-7.</title>
        <authorList>
            <person name="Seth-Smith H.M."/>
        </authorList>
    </citation>
    <scope>NUCLEOTIDE SEQUENCE</scope>
    <source>
        <strain evidence="5">Y69</strain>
    </source>
</reference>
<protein>
    <submittedName>
        <fullName evidence="5">Putative outer membrane protein</fullName>
    </submittedName>
</protein>
<feature type="domain" description="Type VI secretion system component TssM1 N-terminal" evidence="4">
    <location>
        <begin position="168"/>
        <end position="349"/>
    </location>
</feature>
<evidence type="ECO:0000256" key="3">
    <source>
        <dbReference type="SAM" id="Phobius"/>
    </source>
</evidence>
<keyword evidence="1" id="KW-0175">Coiled coil</keyword>
<dbReference type="InterPro" id="IPR025743">
    <property type="entry name" value="TssM1_N"/>
</dbReference>
<feature type="transmembrane region" description="Helical" evidence="3">
    <location>
        <begin position="36"/>
        <end position="60"/>
    </location>
</feature>
<dbReference type="PANTHER" id="PTHR36153:SF1">
    <property type="entry name" value="TYPE VI SECRETION SYSTEM COMPONENT TSSM1"/>
    <property type="match status" value="1"/>
</dbReference>
<feature type="transmembrane region" description="Helical" evidence="3">
    <location>
        <begin position="391"/>
        <end position="409"/>
    </location>
</feature>
<dbReference type="Pfam" id="PF14331">
    <property type="entry name" value="IcmF-related_N"/>
    <property type="match status" value="1"/>
</dbReference>
<evidence type="ECO:0000256" key="1">
    <source>
        <dbReference type="SAM" id="Coils"/>
    </source>
</evidence>
<keyword evidence="3" id="KW-0472">Membrane</keyword>
<gene>
    <name evidence="5" type="ORF">Y69_0027</name>
</gene>
<feature type="region of interest" description="Disordered" evidence="2">
    <location>
        <begin position="813"/>
        <end position="837"/>
    </location>
</feature>
<dbReference type="EMBL" id="FN298493">
    <property type="protein sequence ID" value="CAX67784.1"/>
    <property type="molecule type" value="Genomic_DNA"/>
</dbReference>
<evidence type="ECO:0000313" key="5">
    <source>
        <dbReference type="EMBL" id="CAX67784.1"/>
    </source>
</evidence>
<feature type="coiled-coil region" evidence="1">
    <location>
        <begin position="974"/>
        <end position="1001"/>
    </location>
</feature>
<name>F2Q853_YEREN</name>
<proteinExistence type="predicted"/>
<organism evidence="5">
    <name type="scientific">Yersinia enterocolitica</name>
    <dbReference type="NCBI Taxonomy" id="630"/>
    <lineage>
        <taxon>Bacteria</taxon>
        <taxon>Pseudomonadati</taxon>
        <taxon>Pseudomonadota</taxon>
        <taxon>Gammaproteobacteria</taxon>
        <taxon>Enterobacterales</taxon>
        <taxon>Yersiniaceae</taxon>
        <taxon>Yersinia</taxon>
    </lineage>
</organism>
<keyword evidence="3" id="KW-1133">Transmembrane helix</keyword>
<sequence>MFKKLIAFTVWAFLLCILLIVCLVIATVIEWSLISGFILWLVLIIAIIGIRLAWVGIAGLSKAKFFGKLTARFKLSRMEHVLSEHWKTGAKVIKRIRYGKQPLPWFVLTGQRCGKTTLMASTGLPLFSNEPESGVVVPTRTLRWWFFRSAGFLDLSSQFLSKSPAFERAWLRLVSWCRRLPVPAGIVVCVSAADLQRKNIAELSLNARHIRTQIEPLIKKVKRRLPVYVVITCCDHLPGFTLWSDKLSPAQRQQALGYHWLQSPVVDGKDPAFLNPLFSTVKAGLDNVRISMFTGLPPDEDTLQLLDFPEQLGQLQPALQSYLAALCEPDAYFEPGALGGVWFTATVPISQNSAMRQAVFLHDLLVRQLPELSRLRQVDAIGFLRRFLQQWGVVIAASVTLALLLFYGMRTHSLTGGDFNTLTVAQQVKKLEQIESGQQQPLQYLPFIPALNYRHSQLEQRVLHTAPTPVVNAHVIAERYEQRFNQATPQQQRGYILDLAQSIMTKQAMLEYKPIAELHELPQIPTALSLVGNTTPVQQLHNSMAPNKVYGRGQIPRLLGKTSELSLLSHQHDIVLQRALLQQTGGVEHVQIMRQLLAKLVNSDSQWQWLLAADPELLPVKLVDFLPASDSQQQLAGQWTQPGTAQISHWLIKVRQAVGEDIKLAALDNFERQWGTLRQDQWMKLLLAMSQQQAPVLDAEQWQDTLIGIEQGNSPSMKFSRYIVQQLADVPNNAAAPWLHELRKLNLLQKTNEMAPLMKNKDRIELAISQKIASKLKLDQKTLAAPLKDSNINAWNEWQTSLRTAVAEAVATPENSDNLTRGLFRSEEGSEGSSNPLQKLSGRFAALRKSINPAKNDVAVNAVWSLYMNDARLLTAHAMQRSSCWIQGQWQSRVLWPMEKNAAQLDYQDQQDMTWQYLSDFIRGPAKSVLVVGNNGPAAGEFDGQSLSLTPEFMRLVNHVLRPDDVLSMPERANTRSEDKLAKLQEAQATLEAELEAIEEQPVELMLTSQPATVPGGARLMPTGTQLTLFCDAQRWDLKSMNFSEQMLFQWQPGHCSRVTQTINFPGFDLSFDYIGDNAWPNFMRDIAEGKLSFSAEDFPEQSATLASLGIKEILVRYQFDKQNAVQATWLRWKAAADALSENAVAQQDTMDKKTEQTLPSALNGNISQLPARIADCR</sequence>
<evidence type="ECO:0000256" key="2">
    <source>
        <dbReference type="SAM" id="MobiDB-lite"/>
    </source>
</evidence>
<evidence type="ECO:0000259" key="4">
    <source>
        <dbReference type="Pfam" id="PF14331"/>
    </source>
</evidence>
<dbReference type="AlphaFoldDB" id="F2Q853"/>
<dbReference type="InterPro" id="IPR053156">
    <property type="entry name" value="T6SS_TssM-like"/>
</dbReference>
<dbReference type="PANTHER" id="PTHR36153">
    <property type="entry name" value="INNER MEMBRANE PROTEIN-RELATED"/>
    <property type="match status" value="1"/>
</dbReference>
<accession>F2Q853</accession>
<keyword evidence="3" id="KW-0812">Transmembrane</keyword>